<accession>A0A382UNZ6</accession>
<protein>
    <submittedName>
        <fullName evidence="1">Uncharacterized protein</fullName>
    </submittedName>
</protein>
<evidence type="ECO:0000313" key="1">
    <source>
        <dbReference type="EMBL" id="SVD35994.1"/>
    </source>
</evidence>
<sequence length="83" mass="9214">MKGFYIKGKAIQIPDPEQVTTVDGMAIARMSALLMPYSSQKTLNLKKPTDSEMVGFLEGRASEEACRKVAAWLNRNPDDMCAF</sequence>
<proteinExistence type="predicted"/>
<feature type="non-terminal residue" evidence="1">
    <location>
        <position position="83"/>
    </location>
</feature>
<dbReference type="AlphaFoldDB" id="A0A382UNZ6"/>
<gene>
    <name evidence="1" type="ORF">METZ01_LOCUS388848</name>
</gene>
<name>A0A382UNZ6_9ZZZZ</name>
<dbReference type="EMBL" id="UINC01145702">
    <property type="protein sequence ID" value="SVD35994.1"/>
    <property type="molecule type" value="Genomic_DNA"/>
</dbReference>
<organism evidence="1">
    <name type="scientific">marine metagenome</name>
    <dbReference type="NCBI Taxonomy" id="408172"/>
    <lineage>
        <taxon>unclassified sequences</taxon>
        <taxon>metagenomes</taxon>
        <taxon>ecological metagenomes</taxon>
    </lineage>
</organism>
<reference evidence="1" key="1">
    <citation type="submission" date="2018-05" db="EMBL/GenBank/DDBJ databases">
        <authorList>
            <person name="Lanie J.A."/>
            <person name="Ng W.-L."/>
            <person name="Kazmierczak K.M."/>
            <person name="Andrzejewski T.M."/>
            <person name="Davidsen T.M."/>
            <person name="Wayne K.J."/>
            <person name="Tettelin H."/>
            <person name="Glass J.I."/>
            <person name="Rusch D."/>
            <person name="Podicherti R."/>
            <person name="Tsui H.-C.T."/>
            <person name="Winkler M.E."/>
        </authorList>
    </citation>
    <scope>NUCLEOTIDE SEQUENCE</scope>
</reference>